<accession>A0ABQ6Y567</accession>
<keyword evidence="3" id="KW-0560">Oxidoreductase</keyword>
<dbReference type="EMBL" id="AQPF01000033">
    <property type="protein sequence ID" value="KAF0804338.1"/>
    <property type="molecule type" value="Genomic_DNA"/>
</dbReference>
<dbReference type="InterPro" id="IPR004136">
    <property type="entry name" value="NMO"/>
</dbReference>
<keyword evidence="1" id="KW-0285">Flavoprotein</keyword>
<sequence length="357" mass="38528">MNDNRDAITAPSRASKHLSGSDIEALAKLGALGVRHPVMQAGMTSASGPALAGAVSAAGGIGTLGLHDVSVWEEMIERTRARAKGNPISVNLLLPYTRVKHLDVVIRQQVPIVTLFWGDGKREIRQLRKHGVFVFQQVGSVVEARKAIDAGVDGIIVQGVEAGGHVRAEKRLDVLLPEVVELTSTLPVFAAGGIYAAEDAARVVGLGAHGVCTGTRFLLTPESHIHDAYREALLAADNTILTHLFGFGWPDLHRVVPNKATERWCRENGSIPGWLKMLNTSFSFTRKLVPMKSRISSIQKPSVPFFSPAMLGRGQQESLIDATAIYAGEQVGRIHDIKPASEIVAELAKGMVFRHEQ</sequence>
<dbReference type="InterPro" id="IPR013785">
    <property type="entry name" value="Aldolase_TIM"/>
</dbReference>
<dbReference type="GO" id="GO:0051213">
    <property type="term" value="F:dioxygenase activity"/>
    <property type="evidence" value="ECO:0007669"/>
    <property type="project" value="UniProtKB-KW"/>
</dbReference>
<evidence type="ECO:0000256" key="3">
    <source>
        <dbReference type="ARBA" id="ARBA00023002"/>
    </source>
</evidence>
<dbReference type="CDD" id="cd04730">
    <property type="entry name" value="NPD_like"/>
    <property type="match status" value="1"/>
</dbReference>
<organism evidence="4 5">
    <name type="scientific">Alcanivorax xiamenensis</name>
    <dbReference type="NCBI Taxonomy" id="1177156"/>
    <lineage>
        <taxon>Bacteria</taxon>
        <taxon>Pseudomonadati</taxon>
        <taxon>Pseudomonadota</taxon>
        <taxon>Gammaproteobacteria</taxon>
        <taxon>Oceanospirillales</taxon>
        <taxon>Alcanivoracaceae</taxon>
        <taxon>Alcanivorax</taxon>
    </lineage>
</organism>
<evidence type="ECO:0000256" key="2">
    <source>
        <dbReference type="ARBA" id="ARBA00022643"/>
    </source>
</evidence>
<dbReference type="Pfam" id="PF03060">
    <property type="entry name" value="NMO"/>
    <property type="match status" value="1"/>
</dbReference>
<dbReference type="PANTHER" id="PTHR32332">
    <property type="entry name" value="2-NITROPROPANE DIOXYGENASE"/>
    <property type="match status" value="1"/>
</dbReference>
<dbReference type="RefSeq" id="WP_159661281.1">
    <property type="nucleotide sequence ID" value="NZ_AQPF01000033.1"/>
</dbReference>
<evidence type="ECO:0000313" key="5">
    <source>
        <dbReference type="Proteomes" id="UP000771797"/>
    </source>
</evidence>
<keyword evidence="5" id="KW-1185">Reference proteome</keyword>
<dbReference type="PANTHER" id="PTHR32332:SF20">
    <property type="entry name" value="2-NITROPROPANE DIOXYGENASE-LIKE PROTEIN"/>
    <property type="match status" value="1"/>
</dbReference>
<evidence type="ECO:0000256" key="1">
    <source>
        <dbReference type="ARBA" id="ARBA00022630"/>
    </source>
</evidence>
<dbReference type="SUPFAM" id="SSF51412">
    <property type="entry name" value="Inosine monophosphate dehydrogenase (IMPDH)"/>
    <property type="match status" value="1"/>
</dbReference>
<proteinExistence type="predicted"/>
<dbReference type="Gene3D" id="3.20.20.70">
    <property type="entry name" value="Aldolase class I"/>
    <property type="match status" value="1"/>
</dbReference>
<name>A0ABQ6Y567_9GAMM</name>
<protein>
    <submittedName>
        <fullName evidence="4">2-nitropropane dioxygenase</fullName>
    </submittedName>
</protein>
<keyword evidence="4" id="KW-0223">Dioxygenase</keyword>
<gene>
    <name evidence="4" type="ORF">A6D6_03175</name>
</gene>
<keyword evidence="2" id="KW-0288">FMN</keyword>
<evidence type="ECO:0000313" key="4">
    <source>
        <dbReference type="EMBL" id="KAF0804338.1"/>
    </source>
</evidence>
<comment type="caution">
    <text evidence="4">The sequence shown here is derived from an EMBL/GenBank/DDBJ whole genome shotgun (WGS) entry which is preliminary data.</text>
</comment>
<reference evidence="4 5" key="1">
    <citation type="submission" date="2012-09" db="EMBL/GenBank/DDBJ databases">
        <title>Genome Sequence of alkane-degrading Bacterium Alcanivorax sp. 6-D-6.</title>
        <authorList>
            <person name="Lai Q."/>
            <person name="Shao Z."/>
        </authorList>
    </citation>
    <scope>NUCLEOTIDE SEQUENCE [LARGE SCALE GENOMIC DNA]</scope>
    <source>
        <strain evidence="4 5">6-D-6</strain>
    </source>
</reference>
<dbReference type="Proteomes" id="UP000771797">
    <property type="component" value="Unassembled WGS sequence"/>
</dbReference>